<dbReference type="RefSeq" id="WP_003499577.1">
    <property type="nucleotide sequence ID" value="NZ_GL834306.1"/>
</dbReference>
<dbReference type="GO" id="GO:0004177">
    <property type="term" value="F:aminopeptidase activity"/>
    <property type="evidence" value="ECO:0007669"/>
    <property type="project" value="InterPro"/>
</dbReference>
<keyword evidence="3" id="KW-1185">Reference proteome</keyword>
<dbReference type="EMBL" id="ADLQ01000032">
    <property type="protein sequence ID" value="EGA94922.1"/>
    <property type="molecule type" value="Genomic_DNA"/>
</dbReference>
<dbReference type="InterPro" id="IPR052170">
    <property type="entry name" value="M29_Exopeptidase"/>
</dbReference>
<comment type="caution">
    <text evidence="2">The sequence shown here is derived from an EMBL/GenBank/DDBJ whole genome shotgun (WGS) entry which is preliminary data.</text>
</comment>
<reference evidence="2 3" key="1">
    <citation type="submission" date="2010-12" db="EMBL/GenBank/DDBJ databases">
        <title>The Genome Sequence of Clostridium symbiosum strain WAL-14163.</title>
        <authorList>
            <person name="Earl A."/>
            <person name="Ward D."/>
            <person name="Feldgarden M."/>
            <person name="Gevers D."/>
            <person name="Finegold S.M."/>
            <person name="Summanen P.H."/>
            <person name="Molitoris D.R."/>
            <person name="Vaisanen M.L."/>
            <person name="Daigneault M."/>
            <person name="Young S.K."/>
            <person name="Zeng Q."/>
            <person name="Gargeya S."/>
            <person name="Fitzgerald M."/>
            <person name="Haas B."/>
            <person name="Abouelleil A."/>
            <person name="Alvarado L."/>
            <person name="Arachchi H.M."/>
            <person name="Berlin A."/>
            <person name="Brown A."/>
            <person name="Chapman S.B."/>
            <person name="Chen Z."/>
            <person name="Dunbar C."/>
            <person name="Freedman E."/>
            <person name="Gearin G."/>
            <person name="Gellesch M."/>
            <person name="Goldberg J."/>
            <person name="Griggs A."/>
            <person name="Gujja S."/>
            <person name="Heilman E."/>
            <person name="Heiman D."/>
            <person name="Howarth C."/>
            <person name="Larson L."/>
            <person name="Lui A."/>
            <person name="MacDonald P.J.P."/>
            <person name="Mehta T."/>
            <person name="Montmayeur A."/>
            <person name="Murphy C."/>
            <person name="Neiman D."/>
            <person name="Pearson M."/>
            <person name="Priest M."/>
            <person name="Roberts A."/>
            <person name="Saif S."/>
            <person name="Shea T."/>
            <person name="Shenoy N."/>
            <person name="Sisk P."/>
            <person name="Stolte C."/>
            <person name="Sykes S."/>
            <person name="White J."/>
            <person name="Yandava C."/>
            <person name="Nusbaum C."/>
            <person name="Birren B."/>
        </authorList>
    </citation>
    <scope>NUCLEOTIDE SEQUENCE [LARGE SCALE GENOMIC DNA]</scope>
    <source>
        <strain evidence="2 3">WAL-14163</strain>
    </source>
</reference>
<proteinExistence type="predicted"/>
<dbReference type="AlphaFoldDB" id="E7GK28"/>
<dbReference type="SUPFAM" id="SSF144052">
    <property type="entry name" value="Thermophilic metalloprotease-like"/>
    <property type="match status" value="1"/>
</dbReference>
<dbReference type="Pfam" id="PF26233">
    <property type="entry name" value="NicX"/>
    <property type="match status" value="1"/>
</dbReference>
<name>E7GK28_CLOS6</name>
<dbReference type="Proteomes" id="UP000002970">
    <property type="component" value="Unassembled WGS sequence"/>
</dbReference>
<evidence type="ECO:0008006" key="4">
    <source>
        <dbReference type="Google" id="ProtNLM"/>
    </source>
</evidence>
<dbReference type="HOGENOM" id="CLU_062630_0_0_9"/>
<dbReference type="GO" id="GO:0006508">
    <property type="term" value="P:proteolysis"/>
    <property type="evidence" value="ECO:0007669"/>
    <property type="project" value="InterPro"/>
</dbReference>
<keyword evidence="1" id="KW-0479">Metal-binding</keyword>
<dbReference type="GO" id="GO:0046872">
    <property type="term" value="F:metal ion binding"/>
    <property type="evidence" value="ECO:0007669"/>
    <property type="project" value="UniProtKB-KW"/>
</dbReference>
<dbReference type="PANTHER" id="PTHR34448:SF1">
    <property type="entry name" value="BLL6088 PROTEIN"/>
    <property type="match status" value="1"/>
</dbReference>
<dbReference type="InterPro" id="IPR058739">
    <property type="entry name" value="NicX"/>
</dbReference>
<accession>E7GK28</accession>
<sequence>MDIVSCAKNILTGCMDVKPEENVLIVTDDNKLAIGQAFYEAAKELGCEALLMTMKERNYSGQEPPGPVADAMQNADVVLCPTAKSLTHTNAKIAAAKNGARIGTMPNIAEEMLSSGAMTADYACVEALTGQVTKLLTDAKTARIEKDGYVLTIDLEGRKGVPSTGVYRTKGAAGNLPSGEAYIAPLEDGSNGEMKIDGSMVGLGKLDEPLYVKVENGKLKKIRGKRSEELSVLLANERNATLGELGIGTKEKAVLCGIILEDEKVYGTVHIAFGTNVSFGGTVKADCHMDGIILKPDLYLDDQLIIKAGEFQIELSAQSY</sequence>
<protein>
    <recommendedName>
        <fullName evidence="4">Leucyl aminopeptidase</fullName>
    </recommendedName>
</protein>
<dbReference type="PANTHER" id="PTHR34448">
    <property type="entry name" value="AMINOPEPTIDASE"/>
    <property type="match status" value="1"/>
</dbReference>
<evidence type="ECO:0000313" key="3">
    <source>
        <dbReference type="Proteomes" id="UP000002970"/>
    </source>
</evidence>
<evidence type="ECO:0000313" key="2">
    <source>
        <dbReference type="EMBL" id="EGA94922.1"/>
    </source>
</evidence>
<dbReference type="STRING" id="1512.GCA_900049235_01392"/>
<dbReference type="eggNOG" id="COG2309">
    <property type="taxonomic scope" value="Bacteria"/>
</dbReference>
<organism evidence="2 3">
    <name type="scientific">Clostridium symbiosum (strain WAL-14163)</name>
    <dbReference type="NCBI Taxonomy" id="742740"/>
    <lineage>
        <taxon>Bacteria</taxon>
        <taxon>Bacillati</taxon>
        <taxon>Bacillota</taxon>
        <taxon>Clostridia</taxon>
        <taxon>Lachnospirales</taxon>
        <taxon>Lachnospiraceae</taxon>
        <taxon>Otoolea</taxon>
    </lineage>
</organism>
<evidence type="ECO:0000256" key="1">
    <source>
        <dbReference type="ARBA" id="ARBA00022723"/>
    </source>
</evidence>
<gene>
    <name evidence="2" type="ORF">HMPREF9474_01273</name>
</gene>